<dbReference type="PANTHER" id="PTHR11040">
    <property type="entry name" value="ZINC/IRON TRANSPORTER"/>
    <property type="match status" value="1"/>
</dbReference>
<dbReference type="OrthoDB" id="448280at2759"/>
<feature type="transmembrane region" description="Helical" evidence="5">
    <location>
        <begin position="49"/>
        <end position="72"/>
    </location>
</feature>
<feature type="transmembrane region" description="Helical" evidence="5">
    <location>
        <begin position="6"/>
        <end position="28"/>
    </location>
</feature>
<keyword evidence="4 5" id="KW-0472">Membrane</keyword>
<dbReference type="InterPro" id="IPR003689">
    <property type="entry name" value="ZIP"/>
</dbReference>
<dbReference type="Pfam" id="PF02535">
    <property type="entry name" value="Zip"/>
    <property type="match status" value="1"/>
</dbReference>
<gene>
    <name evidence="6" type="ORF">L596_017653</name>
</gene>
<evidence type="ECO:0000256" key="1">
    <source>
        <dbReference type="ARBA" id="ARBA00004141"/>
    </source>
</evidence>
<comment type="caution">
    <text evidence="6">The sequence shown here is derived from an EMBL/GenBank/DDBJ whole genome shotgun (WGS) entry which is preliminary data.</text>
</comment>
<proteinExistence type="predicted"/>
<dbReference type="GO" id="GO:0005385">
    <property type="term" value="F:zinc ion transmembrane transporter activity"/>
    <property type="evidence" value="ECO:0007669"/>
    <property type="project" value="TreeGrafter"/>
</dbReference>
<dbReference type="AlphaFoldDB" id="A0A4U5N2A4"/>
<evidence type="ECO:0000256" key="5">
    <source>
        <dbReference type="SAM" id="Phobius"/>
    </source>
</evidence>
<dbReference type="EMBL" id="AZBU02000005">
    <property type="protein sequence ID" value="TKR76529.1"/>
    <property type="molecule type" value="Genomic_DNA"/>
</dbReference>
<dbReference type="STRING" id="34508.A0A4U5N2A4"/>
<evidence type="ECO:0000256" key="4">
    <source>
        <dbReference type="ARBA" id="ARBA00023136"/>
    </source>
</evidence>
<accession>A0A4U5N2A4</accession>
<evidence type="ECO:0000313" key="7">
    <source>
        <dbReference type="Proteomes" id="UP000298663"/>
    </source>
</evidence>
<dbReference type="PANTHER" id="PTHR11040:SF219">
    <property type="entry name" value="ZRT (ZRT), IRT- (IRT-) LIKE PROTEIN TRANSPORTER"/>
    <property type="match status" value="1"/>
</dbReference>
<evidence type="ECO:0000313" key="6">
    <source>
        <dbReference type="EMBL" id="TKR76529.1"/>
    </source>
</evidence>
<evidence type="ECO:0000256" key="2">
    <source>
        <dbReference type="ARBA" id="ARBA00022692"/>
    </source>
</evidence>
<dbReference type="GO" id="GO:0005886">
    <property type="term" value="C:plasma membrane"/>
    <property type="evidence" value="ECO:0007669"/>
    <property type="project" value="TreeGrafter"/>
</dbReference>
<keyword evidence="3 5" id="KW-1133">Transmembrane helix</keyword>
<reference evidence="6 7" key="2">
    <citation type="journal article" date="2019" name="G3 (Bethesda)">
        <title>Hybrid Assembly of the Genome of the Entomopathogenic Nematode Steinernema carpocapsae Identifies the X-Chromosome.</title>
        <authorList>
            <person name="Serra L."/>
            <person name="Macchietto M."/>
            <person name="Macias-Munoz A."/>
            <person name="McGill C.J."/>
            <person name="Rodriguez I.M."/>
            <person name="Rodriguez B."/>
            <person name="Murad R."/>
            <person name="Mortazavi A."/>
        </authorList>
    </citation>
    <scope>NUCLEOTIDE SEQUENCE [LARGE SCALE GENOMIC DNA]</scope>
    <source>
        <strain evidence="6 7">ALL</strain>
    </source>
</reference>
<keyword evidence="7" id="KW-1185">Reference proteome</keyword>
<reference evidence="6 7" key="1">
    <citation type="journal article" date="2015" name="Genome Biol.">
        <title>Comparative genomics of Steinernema reveals deeply conserved gene regulatory networks.</title>
        <authorList>
            <person name="Dillman A.R."/>
            <person name="Macchietto M."/>
            <person name="Porter C.F."/>
            <person name="Rogers A."/>
            <person name="Williams B."/>
            <person name="Antoshechkin I."/>
            <person name="Lee M.M."/>
            <person name="Goodwin Z."/>
            <person name="Lu X."/>
            <person name="Lewis E.E."/>
            <person name="Goodrich-Blair H."/>
            <person name="Stock S.P."/>
            <person name="Adams B.J."/>
            <person name="Sternberg P.W."/>
            <person name="Mortazavi A."/>
        </authorList>
    </citation>
    <scope>NUCLEOTIDE SEQUENCE [LARGE SCALE GENOMIC DNA]</scope>
    <source>
        <strain evidence="6 7">ALL</strain>
    </source>
</reference>
<comment type="subcellular location">
    <subcellularLocation>
        <location evidence="1">Membrane</location>
        <topology evidence="1">Multi-pass membrane protein</topology>
    </subcellularLocation>
</comment>
<organism evidence="6 7">
    <name type="scientific">Steinernema carpocapsae</name>
    <name type="common">Entomopathogenic nematode</name>
    <dbReference type="NCBI Taxonomy" id="34508"/>
    <lineage>
        <taxon>Eukaryota</taxon>
        <taxon>Metazoa</taxon>
        <taxon>Ecdysozoa</taxon>
        <taxon>Nematoda</taxon>
        <taxon>Chromadorea</taxon>
        <taxon>Rhabditida</taxon>
        <taxon>Tylenchina</taxon>
        <taxon>Panagrolaimomorpha</taxon>
        <taxon>Strongyloidoidea</taxon>
        <taxon>Steinernematidae</taxon>
        <taxon>Steinernema</taxon>
    </lineage>
</organism>
<dbReference type="Proteomes" id="UP000298663">
    <property type="component" value="Unassembled WGS sequence"/>
</dbReference>
<evidence type="ECO:0000256" key="3">
    <source>
        <dbReference type="ARBA" id="ARBA00022989"/>
    </source>
</evidence>
<name>A0A4U5N2A4_STECR</name>
<sequence>MEPNTTKIILLVAMFLVTLVFGLIPIKVYRLLTDQRRTKLIPKTSYKSWLPSLIISLLTCFAGGVFLSTVFLDLLPDAEEAFKSLKEKNVWNVDYPVVQWHRSPRIFLGFCC</sequence>
<protein>
    <submittedName>
        <fullName evidence="6">Uncharacterized protein</fullName>
    </submittedName>
</protein>
<keyword evidence="2 5" id="KW-0812">Transmembrane</keyword>